<gene>
    <name evidence="2" type="ORF">CA85_44770</name>
</gene>
<evidence type="ECO:0000313" key="3">
    <source>
        <dbReference type="Proteomes" id="UP000318053"/>
    </source>
</evidence>
<dbReference type="InterPro" id="IPR011990">
    <property type="entry name" value="TPR-like_helical_dom_sf"/>
</dbReference>
<reference evidence="2 3" key="1">
    <citation type="submission" date="2019-02" db="EMBL/GenBank/DDBJ databases">
        <title>Deep-cultivation of Planctomycetes and their phenomic and genomic characterization uncovers novel biology.</title>
        <authorList>
            <person name="Wiegand S."/>
            <person name="Jogler M."/>
            <person name="Boedeker C."/>
            <person name="Pinto D."/>
            <person name="Vollmers J."/>
            <person name="Rivas-Marin E."/>
            <person name="Kohn T."/>
            <person name="Peeters S.H."/>
            <person name="Heuer A."/>
            <person name="Rast P."/>
            <person name="Oberbeckmann S."/>
            <person name="Bunk B."/>
            <person name="Jeske O."/>
            <person name="Meyerdierks A."/>
            <person name="Storesund J.E."/>
            <person name="Kallscheuer N."/>
            <person name="Luecker S."/>
            <person name="Lage O.M."/>
            <person name="Pohl T."/>
            <person name="Merkel B.J."/>
            <person name="Hornburger P."/>
            <person name="Mueller R.-W."/>
            <person name="Bruemmer F."/>
            <person name="Labrenz M."/>
            <person name="Spormann A.M."/>
            <person name="Op Den Camp H."/>
            <person name="Overmann J."/>
            <person name="Amann R."/>
            <person name="Jetten M.S.M."/>
            <person name="Mascher T."/>
            <person name="Medema M.H."/>
            <person name="Devos D.P."/>
            <person name="Kaster A.-K."/>
            <person name="Ovreas L."/>
            <person name="Rohde M."/>
            <person name="Galperin M.Y."/>
            <person name="Jogler C."/>
        </authorList>
    </citation>
    <scope>NUCLEOTIDE SEQUENCE [LARGE SCALE GENOMIC DNA]</scope>
    <source>
        <strain evidence="2 3">CA85</strain>
    </source>
</reference>
<evidence type="ECO:0000313" key="2">
    <source>
        <dbReference type="EMBL" id="TWT56135.1"/>
    </source>
</evidence>
<dbReference type="EMBL" id="SJPK01000016">
    <property type="protein sequence ID" value="TWT56135.1"/>
    <property type="molecule type" value="Genomic_DNA"/>
</dbReference>
<protein>
    <recommendedName>
        <fullName evidence="4">Tetratricopeptide repeat protein</fullName>
    </recommendedName>
</protein>
<dbReference type="GO" id="GO:0042597">
    <property type="term" value="C:periplasmic space"/>
    <property type="evidence" value="ECO:0007669"/>
    <property type="project" value="InterPro"/>
</dbReference>
<dbReference type="AlphaFoldDB" id="A0A5C5X1U6"/>
<accession>A0A5C5X1U6</accession>
<proteinExistence type="predicted"/>
<keyword evidence="3" id="KW-1185">Reference proteome</keyword>
<evidence type="ECO:0000256" key="1">
    <source>
        <dbReference type="ARBA" id="ARBA00022729"/>
    </source>
</evidence>
<dbReference type="Proteomes" id="UP000318053">
    <property type="component" value="Unassembled WGS sequence"/>
</dbReference>
<evidence type="ECO:0008006" key="4">
    <source>
        <dbReference type="Google" id="ProtNLM"/>
    </source>
</evidence>
<keyword evidence="1" id="KW-0732">Signal</keyword>
<name>A0A5C5X1U6_9BACT</name>
<dbReference type="InterPro" id="IPR008939">
    <property type="entry name" value="Lytic_TGlycosylase_superhlx_U"/>
</dbReference>
<comment type="caution">
    <text evidence="2">The sequence shown here is derived from an EMBL/GenBank/DDBJ whole genome shotgun (WGS) entry which is preliminary data.</text>
</comment>
<dbReference type="Gene3D" id="1.25.40.10">
    <property type="entry name" value="Tetratricopeptide repeat domain"/>
    <property type="match status" value="1"/>
</dbReference>
<dbReference type="SUPFAM" id="SSF48435">
    <property type="entry name" value="Bacterial muramidases"/>
    <property type="match status" value="1"/>
</dbReference>
<sequence length="193" mass="21973">MQATKLLKQACEVFSDDRDLLWEYEEAQLARSIQQLTEVREMSSKAKNAAFDQDLERCTTDWANCRVKVCRARLERDDTLQHLRLVLGEALYDLERPAEAIEAIEPLHENETHSSTAAYWTGKCHLALGSDIEAMHWFRLASLRRSVPTPPRVRVAALKMLVDLADRHGVTATHEFYQSTLASALESAKSHHT</sequence>
<organism evidence="2 3">
    <name type="scientific">Allorhodopirellula solitaria</name>
    <dbReference type="NCBI Taxonomy" id="2527987"/>
    <lineage>
        <taxon>Bacteria</taxon>
        <taxon>Pseudomonadati</taxon>
        <taxon>Planctomycetota</taxon>
        <taxon>Planctomycetia</taxon>
        <taxon>Pirellulales</taxon>
        <taxon>Pirellulaceae</taxon>
        <taxon>Allorhodopirellula</taxon>
    </lineage>
</organism>
<dbReference type="GO" id="GO:0004553">
    <property type="term" value="F:hydrolase activity, hydrolyzing O-glycosyl compounds"/>
    <property type="evidence" value="ECO:0007669"/>
    <property type="project" value="InterPro"/>
</dbReference>